<dbReference type="GO" id="GO:0005886">
    <property type="term" value="C:plasma membrane"/>
    <property type="evidence" value="ECO:0007669"/>
    <property type="project" value="UniProtKB-SubCell"/>
</dbReference>
<feature type="transmembrane region" description="Helical" evidence="14">
    <location>
        <begin position="271"/>
        <end position="297"/>
    </location>
</feature>
<evidence type="ECO:0000256" key="5">
    <source>
        <dbReference type="ARBA" id="ARBA00022692"/>
    </source>
</evidence>
<reference evidence="15 16" key="1">
    <citation type="journal article" date="2016" name="Nat. Commun.">
        <title>Thousands of microbial genomes shed light on interconnected biogeochemical processes in an aquifer system.</title>
        <authorList>
            <person name="Anantharaman K."/>
            <person name="Brown C.T."/>
            <person name="Hug L.A."/>
            <person name="Sharon I."/>
            <person name="Castelle C.J."/>
            <person name="Probst A.J."/>
            <person name="Thomas B.C."/>
            <person name="Singh A."/>
            <person name="Wilkins M.J."/>
            <person name="Karaoz U."/>
            <person name="Brodie E.L."/>
            <person name="Williams K.H."/>
            <person name="Hubbard S.S."/>
            <person name="Banfield J.F."/>
        </authorList>
    </citation>
    <scope>NUCLEOTIDE SEQUENCE [LARGE SCALE GENOMIC DNA]</scope>
</reference>
<evidence type="ECO:0000256" key="1">
    <source>
        <dbReference type="ARBA" id="ARBA00004651"/>
    </source>
</evidence>
<dbReference type="NCBIfam" id="TIGR02121">
    <property type="entry name" value="Na_Pro_sym"/>
    <property type="match status" value="1"/>
</dbReference>
<dbReference type="GO" id="GO:0015193">
    <property type="term" value="F:L-proline transmembrane transporter activity"/>
    <property type="evidence" value="ECO:0007669"/>
    <property type="project" value="TreeGrafter"/>
</dbReference>
<keyword evidence="3 14" id="KW-0813">Transport</keyword>
<dbReference type="InterPro" id="IPR018212">
    <property type="entry name" value="Na/solute_symporter_CS"/>
</dbReference>
<organism evidence="15 16">
    <name type="scientific">Candidatus Fischerbacteria bacterium RBG_13_37_8</name>
    <dbReference type="NCBI Taxonomy" id="1817863"/>
    <lineage>
        <taxon>Bacteria</taxon>
        <taxon>Candidatus Fischeribacteriota</taxon>
    </lineage>
</organism>
<evidence type="ECO:0000256" key="14">
    <source>
        <dbReference type="RuleBase" id="RU366012"/>
    </source>
</evidence>
<dbReference type="PANTHER" id="PTHR48086">
    <property type="entry name" value="SODIUM/PROLINE SYMPORTER-RELATED"/>
    <property type="match status" value="1"/>
</dbReference>
<protein>
    <recommendedName>
        <fullName evidence="14">Sodium/proline symporter</fullName>
    </recommendedName>
    <alternativeName>
        <fullName evidence="14">Proline permease</fullName>
    </alternativeName>
</protein>
<dbReference type="Gene3D" id="1.20.1730.10">
    <property type="entry name" value="Sodium/glucose cotransporter"/>
    <property type="match status" value="1"/>
</dbReference>
<dbReference type="InterPro" id="IPR050277">
    <property type="entry name" value="Sodium:Solute_Symporter"/>
</dbReference>
<dbReference type="InterPro" id="IPR038377">
    <property type="entry name" value="Na/Glc_symporter_sf"/>
</dbReference>
<keyword evidence="8 14" id="KW-0915">Sodium</keyword>
<evidence type="ECO:0000256" key="7">
    <source>
        <dbReference type="ARBA" id="ARBA00022989"/>
    </source>
</evidence>
<comment type="subcellular location">
    <subcellularLocation>
        <location evidence="1 14">Cell membrane</location>
        <topology evidence="1 14">Multi-pass membrane protein</topology>
    </subcellularLocation>
</comment>
<dbReference type="EMBL" id="MFGW01000036">
    <property type="protein sequence ID" value="OGF67965.1"/>
    <property type="molecule type" value="Genomic_DNA"/>
</dbReference>
<feature type="transmembrane region" description="Helical" evidence="14">
    <location>
        <begin position="425"/>
        <end position="441"/>
    </location>
</feature>
<evidence type="ECO:0000256" key="8">
    <source>
        <dbReference type="ARBA" id="ARBA00023053"/>
    </source>
</evidence>
<gene>
    <name evidence="15" type="ORF">A2Y62_21950</name>
</gene>
<sequence>MIITITFIIYFIVLLVVGFIAYMRTRNLSDYILGGRRLGSFVTALSAEASDMSGWLLLGLPGYAYAAGYEAGWIALGLFIGTYLNWLLIAPKLRMHPAATGESLTLADYFEKRFNDSSRLLRIIIAFFTLIFFLFYTSSGLVAGGKLFNSVFGIPYVWAVLLGAFAIIIYTFMGGFLAVCWTDCIQGMLMFMALLIVPAVAIESVGGWQATQDAMHAINPSLLNPFKAIDGSTLSVMAIISLMGWGLGYFGQPHILARFMAIRTHTQLPAARRIAMVWVALSMFGALLVGFVGIGALPEPLLGADTEKVFIKLVELMLHPVTAGICLSAILAAIMSTADSQLLVSSSAFAEDFYKPFIRKKATQRELVFVGRMAVVVIAAAAFILALKPNSKVLELVAYAWAGFGASFGPALILSLFWKRMTRNAALAGIITGGLTVIIWKQLSGGIFDLYEIVPGFAFSMLVILIVSLAGNRDWGLGNSYFLISP</sequence>
<dbReference type="InterPro" id="IPR001734">
    <property type="entry name" value="Na/solute_symporter"/>
</dbReference>
<evidence type="ECO:0000256" key="6">
    <source>
        <dbReference type="ARBA" id="ARBA00022847"/>
    </source>
</evidence>
<feature type="transmembrane region" description="Helical" evidence="14">
    <location>
        <begin position="71"/>
        <end position="89"/>
    </location>
</feature>
<evidence type="ECO:0000256" key="11">
    <source>
        <dbReference type="ARBA" id="ARBA00023201"/>
    </source>
</evidence>
<dbReference type="PROSITE" id="PS00456">
    <property type="entry name" value="NA_SOLUT_SYMP_1"/>
    <property type="match status" value="1"/>
</dbReference>
<evidence type="ECO:0000256" key="3">
    <source>
        <dbReference type="ARBA" id="ARBA00022448"/>
    </source>
</evidence>
<feature type="transmembrane region" description="Helical" evidence="14">
    <location>
        <begin position="317"/>
        <end position="338"/>
    </location>
</feature>
<evidence type="ECO:0000256" key="2">
    <source>
        <dbReference type="ARBA" id="ARBA00006434"/>
    </source>
</evidence>
<evidence type="ECO:0000256" key="10">
    <source>
        <dbReference type="ARBA" id="ARBA00023136"/>
    </source>
</evidence>
<feature type="transmembrane region" description="Helical" evidence="14">
    <location>
        <begin position="188"/>
        <end position="208"/>
    </location>
</feature>
<feature type="transmembrane region" description="Helical" evidence="14">
    <location>
        <begin position="367"/>
        <end position="387"/>
    </location>
</feature>
<comment type="function">
    <text evidence="14">Catalyzes the sodium-dependent uptake of extracellular L-proline.</text>
</comment>
<keyword evidence="4 14" id="KW-1003">Cell membrane</keyword>
<evidence type="ECO:0000256" key="4">
    <source>
        <dbReference type="ARBA" id="ARBA00022475"/>
    </source>
</evidence>
<dbReference type="PANTHER" id="PTHR48086:SF3">
    <property type="entry name" value="SODIUM_PROLINE SYMPORTER"/>
    <property type="match status" value="1"/>
</dbReference>
<comment type="similarity">
    <text evidence="2 13">Belongs to the sodium:solute symporter (SSF) (TC 2.A.21) family.</text>
</comment>
<dbReference type="GO" id="GO:0005298">
    <property type="term" value="F:proline:sodium symporter activity"/>
    <property type="evidence" value="ECO:0007669"/>
    <property type="project" value="UniProtKB-UniRule"/>
</dbReference>
<comment type="catalytic activity">
    <reaction evidence="12">
        <text>L-proline(in) + Na(+)(in) = L-proline(out) + Na(+)(out)</text>
        <dbReference type="Rhea" id="RHEA:28967"/>
        <dbReference type="ChEBI" id="CHEBI:29101"/>
        <dbReference type="ChEBI" id="CHEBI:60039"/>
    </reaction>
</comment>
<feature type="transmembrane region" description="Helical" evidence="14">
    <location>
        <begin position="6"/>
        <end position="23"/>
    </location>
</feature>
<evidence type="ECO:0000256" key="12">
    <source>
        <dbReference type="ARBA" id="ARBA00033708"/>
    </source>
</evidence>
<dbReference type="Proteomes" id="UP000178943">
    <property type="component" value="Unassembled WGS sequence"/>
</dbReference>
<dbReference type="PROSITE" id="PS50283">
    <property type="entry name" value="NA_SOLUT_SYMP_3"/>
    <property type="match status" value="1"/>
</dbReference>
<dbReference type="Pfam" id="PF00474">
    <property type="entry name" value="SSF"/>
    <property type="match status" value="1"/>
</dbReference>
<dbReference type="AlphaFoldDB" id="A0A1F5VXC4"/>
<dbReference type="NCBIfam" id="TIGR00813">
    <property type="entry name" value="sss"/>
    <property type="match status" value="1"/>
</dbReference>
<keyword evidence="6 14" id="KW-0769">Symport</keyword>
<dbReference type="InterPro" id="IPR011851">
    <property type="entry name" value="Na/Pro_symporter"/>
</dbReference>
<dbReference type="GO" id="GO:0015824">
    <property type="term" value="P:proline transport"/>
    <property type="evidence" value="ECO:0007669"/>
    <property type="project" value="UniProtKB-UniRule"/>
</dbReference>
<evidence type="ECO:0000256" key="9">
    <source>
        <dbReference type="ARBA" id="ARBA00023065"/>
    </source>
</evidence>
<dbReference type="GO" id="GO:0031402">
    <property type="term" value="F:sodium ion binding"/>
    <property type="evidence" value="ECO:0007669"/>
    <property type="project" value="UniProtKB-UniRule"/>
</dbReference>
<keyword evidence="10 14" id="KW-0472">Membrane</keyword>
<evidence type="ECO:0000313" key="16">
    <source>
        <dbReference type="Proteomes" id="UP000178943"/>
    </source>
</evidence>
<proteinExistence type="inferred from homology"/>
<keyword evidence="11 14" id="KW-0739">Sodium transport</keyword>
<dbReference type="CDD" id="cd11475">
    <property type="entry name" value="SLC5sbd_PutP"/>
    <property type="match status" value="1"/>
</dbReference>
<evidence type="ECO:0000313" key="15">
    <source>
        <dbReference type="EMBL" id="OGF67965.1"/>
    </source>
</evidence>
<evidence type="ECO:0000256" key="13">
    <source>
        <dbReference type="RuleBase" id="RU362091"/>
    </source>
</evidence>
<keyword evidence="7 14" id="KW-1133">Transmembrane helix</keyword>
<accession>A0A1F5VXC4</accession>
<feature type="transmembrane region" description="Helical" evidence="14">
    <location>
        <begin position="399"/>
        <end position="418"/>
    </location>
</feature>
<dbReference type="STRING" id="1817863.A2Y62_21950"/>
<keyword evidence="9 14" id="KW-0406">Ion transport</keyword>
<keyword evidence="14" id="KW-0029">Amino-acid transport</keyword>
<comment type="caution">
    <text evidence="15">The sequence shown here is derived from an EMBL/GenBank/DDBJ whole genome shotgun (WGS) entry which is preliminary data.</text>
</comment>
<feature type="transmembrane region" description="Helical" evidence="14">
    <location>
        <begin position="156"/>
        <end position="181"/>
    </location>
</feature>
<keyword evidence="5 14" id="KW-0812">Transmembrane</keyword>
<feature type="transmembrane region" description="Helical" evidence="14">
    <location>
        <begin position="120"/>
        <end position="136"/>
    </location>
</feature>
<feature type="transmembrane region" description="Helical" evidence="14">
    <location>
        <begin position="453"/>
        <end position="471"/>
    </location>
</feature>
<name>A0A1F5VXC4_9BACT</name>
<feature type="transmembrane region" description="Helical" evidence="14">
    <location>
        <begin position="228"/>
        <end position="250"/>
    </location>
</feature>